<gene>
    <name evidence="2" type="primary">Bm7984</name>
    <name evidence="2" type="ORF">BM_Bm7984</name>
</gene>
<name>A0A1I9G6K5_BRUMA</name>
<feature type="compositionally biased region" description="Polar residues" evidence="1">
    <location>
        <begin position="44"/>
        <end position="58"/>
    </location>
</feature>
<organism evidence="2">
    <name type="scientific">Brugia malayi</name>
    <name type="common">Filarial nematode worm</name>
    <dbReference type="NCBI Taxonomy" id="6279"/>
    <lineage>
        <taxon>Eukaryota</taxon>
        <taxon>Metazoa</taxon>
        <taxon>Ecdysozoa</taxon>
        <taxon>Nematoda</taxon>
        <taxon>Chromadorea</taxon>
        <taxon>Rhabditida</taxon>
        <taxon>Spirurina</taxon>
        <taxon>Spiruromorpha</taxon>
        <taxon>Filarioidea</taxon>
        <taxon>Onchocercidae</taxon>
        <taxon>Brugia</taxon>
    </lineage>
</organism>
<reference evidence="2" key="1">
    <citation type="journal article" date="2007" name="Science">
        <title>Draft genome of the filarial nematode parasite Brugia malayi.</title>
        <authorList>
            <person name="Ghedin E."/>
            <person name="Wang S."/>
            <person name="Spiro D."/>
            <person name="Caler E."/>
            <person name="Zhao Q."/>
            <person name="Crabtree J."/>
            <person name="Allen J.E."/>
            <person name="Delcher A.L."/>
            <person name="Guiliano D.B."/>
            <person name="Miranda-Saavedra D."/>
            <person name="Angiuoli S.V."/>
            <person name="Creasy T."/>
            <person name="Amedeo P."/>
            <person name="Haas B."/>
            <person name="El-Sayed N.M."/>
            <person name="Wortman J.R."/>
            <person name="Feldblyum T."/>
            <person name="Tallon L."/>
            <person name="Schatz M."/>
            <person name="Shumway M."/>
            <person name="Koo H."/>
            <person name="Salzberg S.L."/>
            <person name="Schobel S."/>
            <person name="Pertea M."/>
            <person name="Pop M."/>
            <person name="White O."/>
            <person name="Barton G.J."/>
            <person name="Carlow C.K."/>
            <person name="Crawford M.J."/>
            <person name="Daub J."/>
            <person name="Dimmic M.W."/>
            <person name="Estes C.F."/>
            <person name="Foster J.M."/>
            <person name="Ganatra M."/>
            <person name="Gregory W.F."/>
            <person name="Johnson N.M."/>
            <person name="Jin J."/>
            <person name="Komuniecki R."/>
            <person name="Korf I."/>
            <person name="Kumar S."/>
            <person name="Laney S."/>
            <person name="Li B.W."/>
            <person name="Li W."/>
            <person name="Lindblom T.H."/>
            <person name="Lustigman S."/>
            <person name="Ma D."/>
            <person name="Maina C.V."/>
            <person name="Martin D.M."/>
            <person name="McCarter J.P."/>
            <person name="McReynolds L."/>
            <person name="Mitreva M."/>
            <person name="Nutman T.B."/>
            <person name="Parkinson J."/>
            <person name="Peregrin-Alvarez J.M."/>
            <person name="Poole C."/>
            <person name="Ren Q."/>
            <person name="Saunders L."/>
            <person name="Sluder A.E."/>
            <person name="Smith K."/>
            <person name="Stanke M."/>
            <person name="Unnasch T.R."/>
            <person name="Ware J."/>
            <person name="Wei A.D."/>
            <person name="Weil G."/>
            <person name="Williams D.J."/>
            <person name="Zhang Y."/>
            <person name="Williams S.A."/>
            <person name="Fraser-Liggett C."/>
            <person name="Slatko B."/>
            <person name="Blaxter M.L."/>
            <person name="Scott A.L."/>
        </authorList>
    </citation>
    <scope>NUCLEOTIDE SEQUENCE</scope>
    <source>
        <strain evidence="2">FR3</strain>
    </source>
</reference>
<feature type="region of interest" description="Disordered" evidence="1">
    <location>
        <begin position="32"/>
        <end position="58"/>
    </location>
</feature>
<evidence type="ECO:0000313" key="2">
    <source>
        <dbReference type="EMBL" id="CDQ03234.1"/>
    </source>
</evidence>
<dbReference type="AlphaFoldDB" id="A0A1I9G6K5"/>
<proteinExistence type="predicted"/>
<evidence type="ECO:0000256" key="1">
    <source>
        <dbReference type="SAM" id="MobiDB-lite"/>
    </source>
</evidence>
<sequence>MSHRRTSMGQLKHRIFRRVKSASFTKIELDAEKNNEEVDDNDAKNSASGSRTWTNSMGRTLRRRLSAFRKDTSDNESSVVSKSVQEKVNVIQLRNSSHRNIPSNTVR</sequence>
<protein>
    <submittedName>
        <fullName evidence="2">Bm7984, isoform c</fullName>
    </submittedName>
</protein>
<dbReference type="OMA" id="GSRTWTN"/>
<accession>A0A1I9G6K5</accession>
<dbReference type="EMBL" id="LN855219">
    <property type="protein sequence ID" value="CDQ03234.1"/>
    <property type="molecule type" value="Genomic_DNA"/>
</dbReference>
<reference evidence="2" key="2">
    <citation type="submission" date="2012-12" db="EMBL/GenBank/DDBJ databases">
        <authorList>
            <consortium name="WormBase Consortium"/>
            <person name="Ghedin E."/>
            <person name="Paulini M."/>
        </authorList>
    </citation>
    <scope>NUCLEOTIDE SEQUENCE</scope>
    <source>
        <strain evidence="2">FR3</strain>
    </source>
</reference>